<dbReference type="EMBL" id="JBBXMP010000029">
    <property type="protein sequence ID" value="KAL0067068.1"/>
    <property type="molecule type" value="Genomic_DNA"/>
</dbReference>
<evidence type="ECO:0000313" key="1">
    <source>
        <dbReference type="EMBL" id="KAL0067068.1"/>
    </source>
</evidence>
<dbReference type="Proteomes" id="UP001437256">
    <property type="component" value="Unassembled WGS sequence"/>
</dbReference>
<comment type="caution">
    <text evidence="1">The sequence shown here is derived from an EMBL/GenBank/DDBJ whole genome shotgun (WGS) entry which is preliminary data.</text>
</comment>
<proteinExistence type="predicted"/>
<reference evidence="1 2" key="1">
    <citation type="submission" date="2024-05" db="EMBL/GenBank/DDBJ databases">
        <title>A draft genome resource for the thread blight pathogen Marasmius tenuissimus strain MS-2.</title>
        <authorList>
            <person name="Yulfo-Soto G.E."/>
            <person name="Baruah I.K."/>
            <person name="Amoako-Attah I."/>
            <person name="Bukari Y."/>
            <person name="Meinhardt L.W."/>
            <person name="Bailey B.A."/>
            <person name="Cohen S.P."/>
        </authorList>
    </citation>
    <scope>NUCLEOTIDE SEQUENCE [LARGE SCALE GENOMIC DNA]</scope>
    <source>
        <strain evidence="1 2">MS-2</strain>
    </source>
</reference>
<gene>
    <name evidence="1" type="ORF">AAF712_005855</name>
</gene>
<organism evidence="1 2">
    <name type="scientific">Marasmius tenuissimus</name>
    <dbReference type="NCBI Taxonomy" id="585030"/>
    <lineage>
        <taxon>Eukaryota</taxon>
        <taxon>Fungi</taxon>
        <taxon>Dikarya</taxon>
        <taxon>Basidiomycota</taxon>
        <taxon>Agaricomycotina</taxon>
        <taxon>Agaricomycetes</taxon>
        <taxon>Agaricomycetidae</taxon>
        <taxon>Agaricales</taxon>
        <taxon>Marasmiineae</taxon>
        <taxon>Marasmiaceae</taxon>
        <taxon>Marasmius</taxon>
    </lineage>
</organism>
<protein>
    <submittedName>
        <fullName evidence="1">Uncharacterized protein</fullName>
    </submittedName>
</protein>
<accession>A0ABR3A217</accession>
<evidence type="ECO:0000313" key="2">
    <source>
        <dbReference type="Proteomes" id="UP001437256"/>
    </source>
</evidence>
<sequence length="436" mass="48770">MQNIRRTAFLKLCVSIPDVLSHVAGPASRMHSLHLESESQHSFGRGPFQPFTITNSLINGLPRLRKLTVMAVLSQYNFRAENLTYLYLTLFSDHDTQPRPSLPETLRIVHAAQSLETLCLDRRCRVDIDPEETSYHVPPPSPISPPHALPRLRSLRLAGYVDCLYFLGYFTFSSAITVDIDKQPRSIPPDLRHPNSSGLTQLLLSPPVRSLVLDYLENGECERDLAYSDELTLHTFHAALSRETYTPRLTVNFTEFTLELADSMKDLYTSLPLSHLRTLHLQHQNWEPEFKDHITVSFGSLSGLHTVSIIGGDPALDMVPALGDISSGPEQSAADAPATASVSILFPGLRKLWLHDWVEKRRAHPRYNPSAPENEWVTHDLLEQLVCALAARKRSRYGAKSLVLIDCEVSENGLARIRETVGNAEVCSSGDIRSQA</sequence>
<keyword evidence="2" id="KW-1185">Reference proteome</keyword>
<name>A0ABR3A217_9AGAR</name>